<keyword evidence="1" id="KW-0812">Transmembrane</keyword>
<evidence type="ECO:0000313" key="3">
    <source>
        <dbReference type="Proteomes" id="UP000619536"/>
    </source>
</evidence>
<reference evidence="2" key="2">
    <citation type="submission" date="2020-09" db="EMBL/GenBank/DDBJ databases">
        <authorList>
            <person name="Sun Q."/>
            <person name="Sedlacek I."/>
        </authorList>
    </citation>
    <scope>NUCLEOTIDE SEQUENCE</scope>
    <source>
        <strain evidence="2">CCM 8606</strain>
    </source>
</reference>
<keyword evidence="3" id="KW-1185">Reference proteome</keyword>
<comment type="caution">
    <text evidence="2">The sequence shown here is derived from an EMBL/GenBank/DDBJ whole genome shotgun (WGS) entry which is preliminary data.</text>
</comment>
<evidence type="ECO:0000256" key="1">
    <source>
        <dbReference type="SAM" id="Phobius"/>
    </source>
</evidence>
<keyword evidence="1" id="KW-0472">Membrane</keyword>
<dbReference type="RefSeq" id="WP_188354872.1">
    <property type="nucleotide sequence ID" value="NZ_BMDH01000001.1"/>
</dbReference>
<name>A0A8J3EYV9_9BIFI</name>
<accession>A0A8J3EYV9</accession>
<sequence>MDATTIGITIVFAIIGAIIGFGFAPMPRNDMMNAQQKKVSSAVGIVYIGVFLAAMILGWDAASWSILIGAVVGYMIGTIPAVKEFMQIRFDFYAVNPKKRNRNNKTVK</sequence>
<reference evidence="2" key="1">
    <citation type="journal article" date="2014" name="Int. J. Syst. Evol. Microbiol.">
        <title>Complete genome sequence of Corynebacterium casei LMG S-19264T (=DSM 44701T), isolated from a smear-ripened cheese.</title>
        <authorList>
            <consortium name="US DOE Joint Genome Institute (JGI-PGF)"/>
            <person name="Walter F."/>
            <person name="Albersmeier A."/>
            <person name="Kalinowski J."/>
            <person name="Ruckert C."/>
        </authorList>
    </citation>
    <scope>NUCLEOTIDE SEQUENCE</scope>
    <source>
        <strain evidence="2">CCM 8606</strain>
    </source>
</reference>
<organism evidence="2 3">
    <name type="scientific">Galliscardovia ingluviei</name>
    <dbReference type="NCBI Taxonomy" id="1769422"/>
    <lineage>
        <taxon>Bacteria</taxon>
        <taxon>Bacillati</taxon>
        <taxon>Actinomycetota</taxon>
        <taxon>Actinomycetes</taxon>
        <taxon>Bifidobacteriales</taxon>
        <taxon>Bifidobacteriaceae</taxon>
        <taxon>Galliscardovia</taxon>
    </lineage>
</organism>
<feature type="transmembrane region" description="Helical" evidence="1">
    <location>
        <begin position="64"/>
        <end position="82"/>
    </location>
</feature>
<feature type="transmembrane region" description="Helical" evidence="1">
    <location>
        <begin position="39"/>
        <end position="58"/>
    </location>
</feature>
<protein>
    <submittedName>
        <fullName evidence="2">Uncharacterized protein</fullName>
    </submittedName>
</protein>
<keyword evidence="1" id="KW-1133">Transmembrane helix</keyword>
<evidence type="ECO:0000313" key="2">
    <source>
        <dbReference type="EMBL" id="GGI13756.1"/>
    </source>
</evidence>
<dbReference type="Proteomes" id="UP000619536">
    <property type="component" value="Unassembled WGS sequence"/>
</dbReference>
<proteinExistence type="predicted"/>
<dbReference type="AlphaFoldDB" id="A0A8J3EYV9"/>
<dbReference type="EMBL" id="BMDH01000001">
    <property type="protein sequence ID" value="GGI13756.1"/>
    <property type="molecule type" value="Genomic_DNA"/>
</dbReference>
<gene>
    <name evidence="2" type="ORF">GCM10007377_07550</name>
</gene>
<feature type="transmembrane region" description="Helical" evidence="1">
    <location>
        <begin position="6"/>
        <end position="27"/>
    </location>
</feature>